<proteinExistence type="inferred from homology"/>
<sequence>MDVLFSTGISRRDAIAIDAACALTIHLIYRKFEYDASHIIWHLSFLLGTPSILTVTFMNSSSASTASLLSFSVFYLVLLSSIILYRLSPWHPLAKYPGPIVARVSKLWGAIIMAKGKNHERFKRLHDKYGPYVRIGPNEISVIDISAFPAVLGSEGMPKGPMWSARSSQRKTLSLIALRTKVEHARRRKPWNHAFNTVSVKGYEPIIEKRALQLVRELEKRSVSKASFRSKCVDIVNLAQWLSFFTTDFMGDMAFGGGFELMRDGGDTEGVWTLIESGFVFLAFFQHFPWIVPLFHRFGIARKQLTRFRDFARERVWMRKLNGSVSKDLFYHLMDEGNVQKQKLSESEVISEGALAIGAGSDTTATVLSGIFYHLLLNPKEYDCLQKEVDSFFPLGDGNPFDSLKLADMPQLNAVINEALRLQPPVPTYLQRAPEEGSGGKWVNDSFIPEGTSVVVPPYVVMRSSEYFSPDPEKFWPERWLKLKPEKRDSTNKTDYDILESHSEGSSITTNTSAFIPFSYGPANCAGKLLAIVEMRMVVALLMQRFEMRFADGYDPLQWEIELKDYFVTSNGSLPVVLTPRS</sequence>
<evidence type="ECO:0000313" key="10">
    <source>
        <dbReference type="EMBL" id="PAV19464.1"/>
    </source>
</evidence>
<evidence type="ECO:0000256" key="3">
    <source>
        <dbReference type="ARBA" id="ARBA00010617"/>
    </source>
</evidence>
<keyword evidence="4 8" id="KW-0479">Metal-binding</keyword>
<dbReference type="EMBL" id="NBII01000004">
    <property type="protein sequence ID" value="PAV19464.1"/>
    <property type="molecule type" value="Genomic_DNA"/>
</dbReference>
<evidence type="ECO:0000256" key="4">
    <source>
        <dbReference type="ARBA" id="ARBA00022723"/>
    </source>
</evidence>
<reference evidence="10 11" key="1">
    <citation type="journal article" date="2017" name="Mol. Ecol.">
        <title>Comparative and population genomic landscape of Phellinus noxius: A hypervariable fungus causing root rot in trees.</title>
        <authorList>
            <person name="Chung C.L."/>
            <person name="Lee T.J."/>
            <person name="Akiba M."/>
            <person name="Lee H.H."/>
            <person name="Kuo T.H."/>
            <person name="Liu D."/>
            <person name="Ke H.M."/>
            <person name="Yokoi T."/>
            <person name="Roa M.B."/>
            <person name="Lu M.J."/>
            <person name="Chang Y.Y."/>
            <person name="Ann P.J."/>
            <person name="Tsai J.N."/>
            <person name="Chen C.Y."/>
            <person name="Tzean S.S."/>
            <person name="Ota Y."/>
            <person name="Hattori T."/>
            <person name="Sahashi N."/>
            <person name="Liou R.F."/>
            <person name="Kikuchi T."/>
            <person name="Tsai I.J."/>
        </authorList>
    </citation>
    <scope>NUCLEOTIDE SEQUENCE [LARGE SCALE GENOMIC DNA]</scope>
    <source>
        <strain evidence="10 11">FFPRI411160</strain>
    </source>
</reference>
<comment type="cofactor">
    <cofactor evidence="1 8">
        <name>heme</name>
        <dbReference type="ChEBI" id="CHEBI:30413"/>
    </cofactor>
</comment>
<dbReference type="AlphaFoldDB" id="A0A286UJ15"/>
<evidence type="ECO:0000256" key="6">
    <source>
        <dbReference type="ARBA" id="ARBA00023004"/>
    </source>
</evidence>
<dbReference type="Gene3D" id="1.10.630.10">
    <property type="entry name" value="Cytochrome P450"/>
    <property type="match status" value="1"/>
</dbReference>
<dbReference type="InterPro" id="IPR036396">
    <property type="entry name" value="Cyt_P450_sf"/>
</dbReference>
<dbReference type="InterPro" id="IPR001128">
    <property type="entry name" value="Cyt_P450"/>
</dbReference>
<dbReference type="GO" id="GO:0020037">
    <property type="term" value="F:heme binding"/>
    <property type="evidence" value="ECO:0007669"/>
    <property type="project" value="InterPro"/>
</dbReference>
<name>A0A286UJ15_9AGAM</name>
<dbReference type="Pfam" id="PF00067">
    <property type="entry name" value="p450"/>
    <property type="match status" value="1"/>
</dbReference>
<feature type="binding site" description="axial binding residue" evidence="8">
    <location>
        <position position="525"/>
    </location>
    <ligand>
        <name>heme</name>
        <dbReference type="ChEBI" id="CHEBI:30413"/>
    </ligand>
    <ligandPart>
        <name>Fe</name>
        <dbReference type="ChEBI" id="CHEBI:18248"/>
    </ligandPart>
</feature>
<dbReference type="GO" id="GO:0004497">
    <property type="term" value="F:monooxygenase activity"/>
    <property type="evidence" value="ECO:0007669"/>
    <property type="project" value="UniProtKB-KW"/>
</dbReference>
<keyword evidence="9" id="KW-1133">Transmembrane helix</keyword>
<keyword evidence="7" id="KW-0503">Monooxygenase</keyword>
<keyword evidence="9" id="KW-0812">Transmembrane</keyword>
<feature type="transmembrane region" description="Helical" evidence="9">
    <location>
        <begin position="39"/>
        <end position="58"/>
    </location>
</feature>
<evidence type="ECO:0000256" key="5">
    <source>
        <dbReference type="ARBA" id="ARBA00023002"/>
    </source>
</evidence>
<evidence type="ECO:0000256" key="9">
    <source>
        <dbReference type="SAM" id="Phobius"/>
    </source>
</evidence>
<dbReference type="CDD" id="cd11061">
    <property type="entry name" value="CYP67-like"/>
    <property type="match status" value="1"/>
</dbReference>
<keyword evidence="11" id="KW-1185">Reference proteome</keyword>
<comment type="similarity">
    <text evidence="3">Belongs to the cytochrome P450 family.</text>
</comment>
<dbReference type="STRING" id="2282107.A0A286UJ15"/>
<gene>
    <name evidence="10" type="ORF">PNOK_0439800</name>
</gene>
<evidence type="ECO:0000256" key="1">
    <source>
        <dbReference type="ARBA" id="ARBA00001971"/>
    </source>
</evidence>
<evidence type="ECO:0000256" key="8">
    <source>
        <dbReference type="PIRSR" id="PIRSR602403-1"/>
    </source>
</evidence>
<keyword evidence="6 8" id="KW-0408">Iron</keyword>
<dbReference type="PRINTS" id="PR00465">
    <property type="entry name" value="EP450IV"/>
</dbReference>
<dbReference type="PRINTS" id="PR00385">
    <property type="entry name" value="P450"/>
</dbReference>
<dbReference type="InterPro" id="IPR050121">
    <property type="entry name" value="Cytochrome_P450_monoxygenase"/>
</dbReference>
<protein>
    <submittedName>
        <fullName evidence="10">Cytochrome P450</fullName>
    </submittedName>
</protein>
<dbReference type="GO" id="GO:0016705">
    <property type="term" value="F:oxidoreductase activity, acting on paired donors, with incorporation or reduction of molecular oxygen"/>
    <property type="evidence" value="ECO:0007669"/>
    <property type="project" value="InterPro"/>
</dbReference>
<feature type="transmembrane region" description="Helical" evidence="9">
    <location>
        <begin position="65"/>
        <end position="84"/>
    </location>
</feature>
<accession>A0A286UJ15</accession>
<dbReference type="SUPFAM" id="SSF48264">
    <property type="entry name" value="Cytochrome P450"/>
    <property type="match status" value="1"/>
</dbReference>
<dbReference type="PANTHER" id="PTHR24305:SF187">
    <property type="entry name" value="P450, PUTATIVE (EUROFUNG)-RELATED"/>
    <property type="match status" value="1"/>
</dbReference>
<keyword evidence="5" id="KW-0560">Oxidoreductase</keyword>
<keyword evidence="9" id="KW-0472">Membrane</keyword>
<keyword evidence="8" id="KW-0349">Heme</keyword>
<dbReference type="InterPro" id="IPR002403">
    <property type="entry name" value="Cyt_P450_E_grp-IV"/>
</dbReference>
<dbReference type="Proteomes" id="UP000217199">
    <property type="component" value="Unassembled WGS sequence"/>
</dbReference>
<dbReference type="PANTHER" id="PTHR24305">
    <property type="entry name" value="CYTOCHROME P450"/>
    <property type="match status" value="1"/>
</dbReference>
<dbReference type="OrthoDB" id="6692864at2759"/>
<comment type="pathway">
    <text evidence="2">Secondary metabolite biosynthesis.</text>
</comment>
<evidence type="ECO:0000313" key="11">
    <source>
        <dbReference type="Proteomes" id="UP000217199"/>
    </source>
</evidence>
<dbReference type="InParanoid" id="A0A286UJ15"/>
<dbReference type="GO" id="GO:0005506">
    <property type="term" value="F:iron ion binding"/>
    <property type="evidence" value="ECO:0007669"/>
    <property type="project" value="InterPro"/>
</dbReference>
<comment type="caution">
    <text evidence="10">The sequence shown here is derived from an EMBL/GenBank/DDBJ whole genome shotgun (WGS) entry which is preliminary data.</text>
</comment>
<organism evidence="10 11">
    <name type="scientific">Pyrrhoderma noxium</name>
    <dbReference type="NCBI Taxonomy" id="2282107"/>
    <lineage>
        <taxon>Eukaryota</taxon>
        <taxon>Fungi</taxon>
        <taxon>Dikarya</taxon>
        <taxon>Basidiomycota</taxon>
        <taxon>Agaricomycotina</taxon>
        <taxon>Agaricomycetes</taxon>
        <taxon>Hymenochaetales</taxon>
        <taxon>Hymenochaetaceae</taxon>
        <taxon>Pyrrhoderma</taxon>
    </lineage>
</organism>
<evidence type="ECO:0000256" key="7">
    <source>
        <dbReference type="ARBA" id="ARBA00023033"/>
    </source>
</evidence>
<evidence type="ECO:0000256" key="2">
    <source>
        <dbReference type="ARBA" id="ARBA00005179"/>
    </source>
</evidence>